<dbReference type="InParanoid" id="A0A7R8UGR5"/>
<dbReference type="EMBL" id="LR899009">
    <property type="protein sequence ID" value="CAD7080262.1"/>
    <property type="molecule type" value="Genomic_DNA"/>
</dbReference>
<evidence type="ECO:0000313" key="1">
    <source>
        <dbReference type="EMBL" id="CAD7080262.1"/>
    </source>
</evidence>
<dbReference type="AlphaFoldDB" id="A0A7R8UGR5"/>
<accession>A0A7R8UGR5</accession>
<reference evidence="1 2" key="1">
    <citation type="submission" date="2020-11" db="EMBL/GenBank/DDBJ databases">
        <authorList>
            <person name="Wallbank WR R."/>
            <person name="Pardo Diaz C."/>
            <person name="Kozak K."/>
            <person name="Martin S."/>
            <person name="Jiggins C."/>
            <person name="Moest M."/>
            <person name="Warren A I."/>
            <person name="Generalovic N T."/>
            <person name="Byers J.R.P. K."/>
            <person name="Montejo-Kovacevich G."/>
            <person name="Yen C E."/>
        </authorList>
    </citation>
    <scope>NUCLEOTIDE SEQUENCE [LARGE SCALE GENOMIC DNA]</scope>
</reference>
<protein>
    <submittedName>
        <fullName evidence="1">Uncharacterized protein</fullName>
    </submittedName>
</protein>
<sequence length="116" mass="13357">MQKKIKTTFKDNSITSAFKRRYGSPLIPASRKMLMNLFQKTQKADKKTGQQTKDGKVAKRSSANCKCVSKQKRCKCETMKKLQVLVRHQLQTRNATLVGLRCWHTCMCIRNLICTC</sequence>
<gene>
    <name evidence="1" type="ORF">HERILL_LOCUS3427</name>
</gene>
<name>A0A7R8UGR5_HERIL</name>
<dbReference type="Proteomes" id="UP000594454">
    <property type="component" value="Chromosome 1"/>
</dbReference>
<evidence type="ECO:0000313" key="2">
    <source>
        <dbReference type="Proteomes" id="UP000594454"/>
    </source>
</evidence>
<proteinExistence type="predicted"/>
<keyword evidence="2" id="KW-1185">Reference proteome</keyword>
<organism evidence="1 2">
    <name type="scientific">Hermetia illucens</name>
    <name type="common">Black soldier fly</name>
    <dbReference type="NCBI Taxonomy" id="343691"/>
    <lineage>
        <taxon>Eukaryota</taxon>
        <taxon>Metazoa</taxon>
        <taxon>Ecdysozoa</taxon>
        <taxon>Arthropoda</taxon>
        <taxon>Hexapoda</taxon>
        <taxon>Insecta</taxon>
        <taxon>Pterygota</taxon>
        <taxon>Neoptera</taxon>
        <taxon>Endopterygota</taxon>
        <taxon>Diptera</taxon>
        <taxon>Brachycera</taxon>
        <taxon>Stratiomyomorpha</taxon>
        <taxon>Stratiomyidae</taxon>
        <taxon>Hermetiinae</taxon>
        <taxon>Hermetia</taxon>
    </lineage>
</organism>